<feature type="compositionally biased region" description="Low complexity" evidence="1">
    <location>
        <begin position="14"/>
        <end position="37"/>
    </location>
</feature>
<dbReference type="EMBL" id="CSBK01002030">
    <property type="protein sequence ID" value="COZ42284.1"/>
    <property type="molecule type" value="Genomic_DNA"/>
</dbReference>
<evidence type="ECO:0000313" key="2">
    <source>
        <dbReference type="EMBL" id="COZ42284.1"/>
    </source>
</evidence>
<name>A0A916LF82_MYCTX</name>
<organism evidence="2 3">
    <name type="scientific">Mycobacterium tuberculosis</name>
    <dbReference type="NCBI Taxonomy" id="1773"/>
    <lineage>
        <taxon>Bacteria</taxon>
        <taxon>Bacillati</taxon>
        <taxon>Actinomycetota</taxon>
        <taxon>Actinomycetes</taxon>
        <taxon>Mycobacteriales</taxon>
        <taxon>Mycobacteriaceae</taxon>
        <taxon>Mycobacterium</taxon>
        <taxon>Mycobacterium tuberculosis complex</taxon>
    </lineage>
</organism>
<dbReference type="AlphaFoldDB" id="A0A916LF82"/>
<sequence>MAVASPSVLGSVAMMTSVTSTSSTRSPMRLSSSRIRS</sequence>
<feature type="region of interest" description="Disordered" evidence="1">
    <location>
        <begin position="1"/>
        <end position="37"/>
    </location>
</feature>
<comment type="caution">
    <text evidence="2">The sequence shown here is derived from an EMBL/GenBank/DDBJ whole genome shotgun (WGS) entry which is preliminary data.</text>
</comment>
<gene>
    <name evidence="2" type="ORF">ERS007739_03738</name>
</gene>
<reference evidence="3" key="1">
    <citation type="submission" date="2015-03" db="EMBL/GenBank/DDBJ databases">
        <authorList>
            <consortium name="Pathogen Informatics"/>
        </authorList>
    </citation>
    <scope>NUCLEOTIDE SEQUENCE [LARGE SCALE GENOMIC DNA]</scope>
    <source>
        <strain evidence="3">N09902308</strain>
    </source>
</reference>
<dbReference type="Proteomes" id="UP000039021">
    <property type="component" value="Unassembled WGS sequence"/>
</dbReference>
<evidence type="ECO:0000313" key="3">
    <source>
        <dbReference type="Proteomes" id="UP000039021"/>
    </source>
</evidence>
<proteinExistence type="predicted"/>
<protein>
    <submittedName>
        <fullName evidence="2">Uncharacterized protein</fullName>
    </submittedName>
</protein>
<accession>A0A916LF82</accession>
<evidence type="ECO:0000256" key="1">
    <source>
        <dbReference type="SAM" id="MobiDB-lite"/>
    </source>
</evidence>